<keyword evidence="1 5" id="KW-0489">Methyltransferase</keyword>
<evidence type="ECO:0000313" key="5">
    <source>
        <dbReference type="EMBL" id="JAC33004.1"/>
    </source>
</evidence>
<reference evidence="5" key="1">
    <citation type="submission" date="2014-03" db="EMBL/GenBank/DDBJ databases">
        <title>The sialotranscriptome of Amblyomma triste, Amblyomma parvum and Amblyomma cajennense ticks, uncovered by 454-based RNA-seq.</title>
        <authorList>
            <person name="Garcia G.R."/>
            <person name="Gardinassi L.G."/>
            <person name="Ribeiro J.M."/>
            <person name="Anatriello E."/>
            <person name="Ferreira B.R."/>
            <person name="Moreira H.N."/>
            <person name="Mafra C."/>
            <person name="Olegario M.M."/>
            <person name="Szabo P.J."/>
            <person name="Miranda-Santos I.K."/>
            <person name="Maruyama S.R."/>
        </authorList>
    </citation>
    <scope>NUCLEOTIDE SEQUENCE</scope>
    <source>
        <strain evidence="5">Mato Grasso do Sul</strain>
        <tissue evidence="5">Salivary glands</tissue>
    </source>
</reference>
<dbReference type="GO" id="GO:0008757">
    <property type="term" value="F:S-adenosylmethionine-dependent methyltransferase activity"/>
    <property type="evidence" value="ECO:0007669"/>
    <property type="project" value="TreeGrafter"/>
</dbReference>
<keyword evidence="2 5" id="KW-0808">Transferase</keyword>
<dbReference type="Gene3D" id="3.40.50.150">
    <property type="entry name" value="Vaccinia Virus protein VP39"/>
    <property type="match status" value="1"/>
</dbReference>
<dbReference type="PROSITE" id="PS51682">
    <property type="entry name" value="SAM_OMT_I"/>
    <property type="match status" value="1"/>
</dbReference>
<dbReference type="InterPro" id="IPR050362">
    <property type="entry name" value="Cation-dep_OMT"/>
</dbReference>
<dbReference type="InterPro" id="IPR029063">
    <property type="entry name" value="SAM-dependent_MTases_sf"/>
</dbReference>
<evidence type="ECO:0000256" key="1">
    <source>
        <dbReference type="ARBA" id="ARBA00022603"/>
    </source>
</evidence>
<evidence type="ECO:0000256" key="2">
    <source>
        <dbReference type="ARBA" id="ARBA00022679"/>
    </source>
</evidence>
<dbReference type="GO" id="GO:0008171">
    <property type="term" value="F:O-methyltransferase activity"/>
    <property type="evidence" value="ECO:0007669"/>
    <property type="project" value="InterPro"/>
</dbReference>
<organism evidence="5">
    <name type="scientific">Amblyomma triste</name>
    <name type="common">Neotropical tick</name>
    <dbReference type="NCBI Taxonomy" id="251400"/>
    <lineage>
        <taxon>Eukaryota</taxon>
        <taxon>Metazoa</taxon>
        <taxon>Ecdysozoa</taxon>
        <taxon>Arthropoda</taxon>
        <taxon>Chelicerata</taxon>
        <taxon>Arachnida</taxon>
        <taxon>Acari</taxon>
        <taxon>Parasitiformes</taxon>
        <taxon>Ixodida</taxon>
        <taxon>Ixodoidea</taxon>
        <taxon>Ixodidae</taxon>
        <taxon>Amblyomminae</taxon>
        <taxon>Amblyomma</taxon>
    </lineage>
</organism>
<keyword evidence="3" id="KW-0949">S-adenosyl-L-methionine</keyword>
<dbReference type="Pfam" id="PF01596">
    <property type="entry name" value="Methyltransf_3"/>
    <property type="match status" value="1"/>
</dbReference>
<evidence type="ECO:0000256" key="3">
    <source>
        <dbReference type="ARBA" id="ARBA00022691"/>
    </source>
</evidence>
<sequence>MEELRVPNKKDLVCPRAAQYAAEHTLRLHPVQEKLMEVTKKHRYGSMLGDSCQLQFFQILLKTMSAKKYLEIGTFTGCSAIAAALALPPDGKVVALDLHETLVNVGRPLWKEAGVENKIELRFGPAVDSLDDLLREGQAGTFDFVFVDADKENYDNYYERCLQLVRQNGLIVIDNVLWRGTVYDPEDQTSESMALRAFNKKLHEDERIDICLLPVADGITFARKR</sequence>
<evidence type="ECO:0000256" key="4">
    <source>
        <dbReference type="ARBA" id="ARBA00023453"/>
    </source>
</evidence>
<dbReference type="PANTHER" id="PTHR10509">
    <property type="entry name" value="O-METHYLTRANSFERASE-RELATED"/>
    <property type="match status" value="1"/>
</dbReference>
<dbReference type="GO" id="GO:0032259">
    <property type="term" value="P:methylation"/>
    <property type="evidence" value="ECO:0007669"/>
    <property type="project" value="UniProtKB-KW"/>
</dbReference>
<proteinExistence type="evidence at transcript level"/>
<name>A0A023GGK4_AMBTT</name>
<protein>
    <submittedName>
        <fullName evidence="5">Putative o-methyltransferase</fullName>
    </submittedName>
</protein>
<dbReference type="InterPro" id="IPR002935">
    <property type="entry name" value="SAM_O-MeTrfase"/>
</dbReference>
<accession>A0A023GGK4</accession>
<dbReference type="CDD" id="cd02440">
    <property type="entry name" value="AdoMet_MTases"/>
    <property type="match status" value="1"/>
</dbReference>
<comment type="similarity">
    <text evidence="4">Belongs to the class I-like SAM-binding methyltransferase superfamily. Cation-dependent O-methyltransferase family.</text>
</comment>
<dbReference type="SUPFAM" id="SSF53335">
    <property type="entry name" value="S-adenosyl-L-methionine-dependent methyltransferases"/>
    <property type="match status" value="1"/>
</dbReference>
<dbReference type="AlphaFoldDB" id="A0A023GGK4"/>
<dbReference type="EMBL" id="GBBM01002414">
    <property type="protein sequence ID" value="JAC33004.1"/>
    <property type="molecule type" value="mRNA"/>
</dbReference>
<dbReference type="PANTHER" id="PTHR10509:SF93">
    <property type="entry name" value="CATECHOL O-METHYLTRANSFERASE DOMAIN-CONTAINING PROTEIN 1"/>
    <property type="match status" value="1"/>
</dbReference>